<proteinExistence type="predicted"/>
<name>A0A060W9K6_ONCMY</name>
<dbReference type="PaxDb" id="8022-A0A060W9K6"/>
<sequence length="60" mass="6844">MCKLKDNEGIFTDPVKGVYYFTLCTFVYNDYKGADGDNVAILNLNNGDRVCVELWEQCQV</sequence>
<protein>
    <recommendedName>
        <fullName evidence="3">C1q domain-containing protein</fullName>
    </recommendedName>
</protein>
<dbReference type="Proteomes" id="UP000193380">
    <property type="component" value="Unassembled WGS sequence"/>
</dbReference>
<evidence type="ECO:0000313" key="1">
    <source>
        <dbReference type="EMBL" id="CDQ63782.1"/>
    </source>
</evidence>
<dbReference type="EMBL" id="FR904450">
    <property type="protein sequence ID" value="CDQ63782.1"/>
    <property type="molecule type" value="Genomic_DNA"/>
</dbReference>
<dbReference type="InterPro" id="IPR008983">
    <property type="entry name" value="Tumour_necrosis_fac-like_dom"/>
</dbReference>
<reference evidence="1" key="1">
    <citation type="journal article" date="2014" name="Nat. Commun.">
        <title>The rainbow trout genome provides novel insights into evolution after whole-genome duplication in vertebrates.</title>
        <authorList>
            <person name="Berthelot C."/>
            <person name="Brunet F."/>
            <person name="Chalopin D."/>
            <person name="Juanchich A."/>
            <person name="Bernard M."/>
            <person name="Noel B."/>
            <person name="Bento P."/>
            <person name="Da Silva C."/>
            <person name="Labadie K."/>
            <person name="Alberti A."/>
            <person name="Aury J.M."/>
            <person name="Louis A."/>
            <person name="Dehais P."/>
            <person name="Bardou P."/>
            <person name="Montfort J."/>
            <person name="Klopp C."/>
            <person name="Cabau C."/>
            <person name="Gaspin C."/>
            <person name="Thorgaard G.H."/>
            <person name="Boussaha M."/>
            <person name="Quillet E."/>
            <person name="Guyomard R."/>
            <person name="Galiana D."/>
            <person name="Bobe J."/>
            <person name="Volff J.N."/>
            <person name="Genet C."/>
            <person name="Wincker P."/>
            <person name="Jaillon O."/>
            <person name="Roest Crollius H."/>
            <person name="Guiguen Y."/>
        </authorList>
    </citation>
    <scope>NUCLEOTIDE SEQUENCE [LARGE SCALE GENOMIC DNA]</scope>
</reference>
<dbReference type="SUPFAM" id="SSF49842">
    <property type="entry name" value="TNF-like"/>
    <property type="match status" value="1"/>
</dbReference>
<dbReference type="AlphaFoldDB" id="A0A060W9K6"/>
<evidence type="ECO:0000313" key="2">
    <source>
        <dbReference type="Proteomes" id="UP000193380"/>
    </source>
</evidence>
<evidence type="ECO:0008006" key="3">
    <source>
        <dbReference type="Google" id="ProtNLM"/>
    </source>
</evidence>
<accession>A0A060W9K6</accession>
<organism evidence="1 2">
    <name type="scientific">Oncorhynchus mykiss</name>
    <name type="common">Rainbow trout</name>
    <name type="synonym">Salmo gairdneri</name>
    <dbReference type="NCBI Taxonomy" id="8022"/>
    <lineage>
        <taxon>Eukaryota</taxon>
        <taxon>Metazoa</taxon>
        <taxon>Chordata</taxon>
        <taxon>Craniata</taxon>
        <taxon>Vertebrata</taxon>
        <taxon>Euteleostomi</taxon>
        <taxon>Actinopterygii</taxon>
        <taxon>Neopterygii</taxon>
        <taxon>Teleostei</taxon>
        <taxon>Protacanthopterygii</taxon>
        <taxon>Salmoniformes</taxon>
        <taxon>Salmonidae</taxon>
        <taxon>Salmoninae</taxon>
        <taxon>Oncorhynchus</taxon>
    </lineage>
</organism>
<reference evidence="1" key="2">
    <citation type="submission" date="2014-03" db="EMBL/GenBank/DDBJ databases">
        <authorList>
            <person name="Genoscope - CEA"/>
        </authorList>
    </citation>
    <scope>NUCLEOTIDE SEQUENCE</scope>
</reference>
<gene>
    <name evidence="1" type="ORF">GSONMT00069853001</name>
</gene>